<evidence type="ECO:0000313" key="4">
    <source>
        <dbReference type="WBParaSite" id="DME_0000033101-mRNA-1"/>
    </source>
</evidence>
<keyword evidence="3" id="KW-1185">Reference proteome</keyword>
<protein>
    <submittedName>
        <fullName evidence="4">Activin_recp domain-containing protein</fullName>
    </submittedName>
</protein>
<evidence type="ECO:0000313" key="3">
    <source>
        <dbReference type="Proteomes" id="UP000274756"/>
    </source>
</evidence>
<reference evidence="4" key="1">
    <citation type="submission" date="2017-02" db="UniProtKB">
        <authorList>
            <consortium name="WormBaseParasite"/>
        </authorList>
    </citation>
    <scope>IDENTIFICATION</scope>
</reference>
<evidence type="ECO:0000313" key="1">
    <source>
        <dbReference type="EMBL" id="VDN54718.1"/>
    </source>
</evidence>
<name>A0A0N4U167_DRAME</name>
<evidence type="ECO:0000313" key="2">
    <source>
        <dbReference type="Proteomes" id="UP000038040"/>
    </source>
</evidence>
<gene>
    <name evidence="1" type="ORF">DME_LOCUS4691</name>
</gene>
<dbReference type="Proteomes" id="UP000274756">
    <property type="component" value="Unassembled WGS sequence"/>
</dbReference>
<reference evidence="1 3" key="2">
    <citation type="submission" date="2018-11" db="EMBL/GenBank/DDBJ databases">
        <authorList>
            <consortium name="Pathogen Informatics"/>
        </authorList>
    </citation>
    <scope>NUCLEOTIDE SEQUENCE [LARGE SCALE GENOMIC DNA]</scope>
</reference>
<organism evidence="2 4">
    <name type="scientific">Dracunculus medinensis</name>
    <name type="common">Guinea worm</name>
    <dbReference type="NCBI Taxonomy" id="318479"/>
    <lineage>
        <taxon>Eukaryota</taxon>
        <taxon>Metazoa</taxon>
        <taxon>Ecdysozoa</taxon>
        <taxon>Nematoda</taxon>
        <taxon>Chromadorea</taxon>
        <taxon>Rhabditida</taxon>
        <taxon>Spirurina</taxon>
        <taxon>Dracunculoidea</taxon>
        <taxon>Dracunculidae</taxon>
        <taxon>Dracunculus</taxon>
    </lineage>
</organism>
<dbReference type="AlphaFoldDB" id="A0A0N4U167"/>
<accession>A0A0N4U167</accession>
<dbReference type="EMBL" id="UYYG01001150">
    <property type="protein sequence ID" value="VDN54718.1"/>
    <property type="molecule type" value="Genomic_DNA"/>
</dbReference>
<sequence length="163" mass="18745">MGFWLHRPFAIIYAINFDNKSARKLRNNCVIQRKMSKLYKTLIAIFICLSSSSFRSISSLYCYQGTSDLAKRPKNSLICPQRINPLATSCIKIITDHALVIRYCDELGFCTDRRREKQCSTDVSYAKLHGIVCCCDNDFCNFSSRSKGAFFYVVSLIILYIFL</sequence>
<dbReference type="Proteomes" id="UP000038040">
    <property type="component" value="Unplaced"/>
</dbReference>
<proteinExistence type="predicted"/>
<dbReference type="WBParaSite" id="DME_0000033101-mRNA-1">
    <property type="protein sequence ID" value="DME_0000033101-mRNA-1"/>
    <property type="gene ID" value="DME_0000033101"/>
</dbReference>